<dbReference type="EMBL" id="CAACYH010000002">
    <property type="protein sequence ID" value="VFB12676.1"/>
    <property type="molecule type" value="Genomic_DNA"/>
</dbReference>
<evidence type="ECO:0000313" key="1">
    <source>
        <dbReference type="EMBL" id="VFB12676.1"/>
    </source>
</evidence>
<dbReference type="AlphaFoldDB" id="A0A449HZT8"/>
<reference evidence="1 2" key="1">
    <citation type="submission" date="2019-02" db="EMBL/GenBank/DDBJ databases">
        <authorList>
            <consortium name="Pathogen Informatics"/>
        </authorList>
    </citation>
    <scope>NUCLEOTIDE SEQUENCE [LARGE SCALE GENOMIC DNA]</scope>
    <source>
        <strain evidence="1 2">3012STDY7078512</strain>
    </source>
</reference>
<sequence length="175" mass="20146">MNKMSLRLVFVCLVWSIYPLYSSAQSKINIMLDYHYLMGVSEIGEFNLSRKESKMYGNSLHFSVLYNISTQISAGVGVGADRYDNPDYNTFPIFAAIHYAPIKKIREAYTYTNIGYAVIDKNDTYSGRMWDIGIGYKKMFRTHLGVNFQIGYNLKQLEKIERTRHSLSFGVGLIF</sequence>
<organism evidence="1 2">
    <name type="scientific">Prevotella heparinolytica</name>
    <dbReference type="NCBI Taxonomy" id="28113"/>
    <lineage>
        <taxon>Bacteria</taxon>
        <taxon>Pseudomonadati</taxon>
        <taxon>Bacteroidota</taxon>
        <taxon>Bacteroidia</taxon>
        <taxon>Bacteroidales</taxon>
        <taxon>Bacteroidaceae</taxon>
        <taxon>Bacteroides</taxon>
    </lineage>
</organism>
<evidence type="ECO:0000313" key="2">
    <source>
        <dbReference type="Proteomes" id="UP000396835"/>
    </source>
</evidence>
<name>A0A449HZT8_9BACE</name>
<protein>
    <recommendedName>
        <fullName evidence="3">Outer membrane protein beta-barrel domain-containing protein</fullName>
    </recommendedName>
</protein>
<accession>A0A449HZT8</accession>
<proteinExistence type="predicted"/>
<gene>
    <name evidence="1" type="ORF">NCTC7812_00164</name>
</gene>
<dbReference type="Proteomes" id="UP000396835">
    <property type="component" value="Unassembled WGS sequence"/>
</dbReference>
<evidence type="ECO:0008006" key="3">
    <source>
        <dbReference type="Google" id="ProtNLM"/>
    </source>
</evidence>